<feature type="domain" description="RRM" evidence="4">
    <location>
        <begin position="19"/>
        <end position="96"/>
    </location>
</feature>
<dbReference type="PROSITE" id="PS50102">
    <property type="entry name" value="RRM"/>
    <property type="match status" value="1"/>
</dbReference>
<dbReference type="InterPro" id="IPR035979">
    <property type="entry name" value="RBD_domain_sf"/>
</dbReference>
<evidence type="ECO:0000313" key="6">
    <source>
        <dbReference type="Proteomes" id="UP001604277"/>
    </source>
</evidence>
<evidence type="ECO:0000256" key="3">
    <source>
        <dbReference type="PROSITE-ProRule" id="PRU00176"/>
    </source>
</evidence>
<dbReference type="InterPro" id="IPR012677">
    <property type="entry name" value="Nucleotide-bd_a/b_plait_sf"/>
</dbReference>
<gene>
    <name evidence="5" type="ORF">Fot_48925</name>
</gene>
<dbReference type="Pfam" id="PF00076">
    <property type="entry name" value="RRM_1"/>
    <property type="match status" value="1"/>
</dbReference>
<evidence type="ECO:0000256" key="2">
    <source>
        <dbReference type="ARBA" id="ARBA00022884"/>
    </source>
</evidence>
<keyword evidence="2 3" id="KW-0694">RNA-binding</keyword>
<evidence type="ECO:0000256" key="1">
    <source>
        <dbReference type="ARBA" id="ARBA00022737"/>
    </source>
</evidence>
<organism evidence="5 6">
    <name type="scientific">Forsythia ovata</name>
    <dbReference type="NCBI Taxonomy" id="205694"/>
    <lineage>
        <taxon>Eukaryota</taxon>
        <taxon>Viridiplantae</taxon>
        <taxon>Streptophyta</taxon>
        <taxon>Embryophyta</taxon>
        <taxon>Tracheophyta</taxon>
        <taxon>Spermatophyta</taxon>
        <taxon>Magnoliopsida</taxon>
        <taxon>eudicotyledons</taxon>
        <taxon>Gunneridae</taxon>
        <taxon>Pentapetalae</taxon>
        <taxon>asterids</taxon>
        <taxon>lamiids</taxon>
        <taxon>Lamiales</taxon>
        <taxon>Oleaceae</taxon>
        <taxon>Forsythieae</taxon>
        <taxon>Forsythia</taxon>
    </lineage>
</organism>
<proteinExistence type="predicted"/>
<keyword evidence="6" id="KW-1185">Reference proteome</keyword>
<dbReference type="PANTHER" id="PTHR48032:SF12">
    <property type="entry name" value="RRM DOMAIN-CONTAINING PROTEIN"/>
    <property type="match status" value="1"/>
</dbReference>
<dbReference type="AlphaFoldDB" id="A0ABD1QBE4"/>
<evidence type="ECO:0000259" key="4">
    <source>
        <dbReference type="PROSITE" id="PS50102"/>
    </source>
</evidence>
<evidence type="ECO:0000313" key="5">
    <source>
        <dbReference type="EMBL" id="KAL2473189.1"/>
    </source>
</evidence>
<dbReference type="GO" id="GO:0003723">
    <property type="term" value="F:RNA binding"/>
    <property type="evidence" value="ECO:0007669"/>
    <property type="project" value="UniProtKB-UniRule"/>
</dbReference>
<keyword evidence="1" id="KW-0677">Repeat</keyword>
<dbReference type="PANTHER" id="PTHR48032">
    <property type="entry name" value="RNA-BINDING PROTEIN MUSASHI HOMOLOG RBP6"/>
    <property type="match status" value="1"/>
</dbReference>
<dbReference type="SUPFAM" id="SSF54928">
    <property type="entry name" value="RNA-binding domain, RBD"/>
    <property type="match status" value="1"/>
</dbReference>
<protein>
    <submittedName>
        <fullName evidence="5">RNA-binding protein 1</fullName>
    </submittedName>
</protein>
<dbReference type="SMART" id="SM00360">
    <property type="entry name" value="RRM"/>
    <property type="match status" value="1"/>
</dbReference>
<dbReference type="Proteomes" id="UP001604277">
    <property type="component" value="Unassembled WGS sequence"/>
</dbReference>
<comment type="caution">
    <text evidence="5">The sequence shown here is derived from an EMBL/GenBank/DDBJ whole genome shotgun (WGS) entry which is preliminary data.</text>
</comment>
<dbReference type="EMBL" id="JBFOLJ010000015">
    <property type="protein sequence ID" value="KAL2473189.1"/>
    <property type="molecule type" value="Genomic_DNA"/>
</dbReference>
<dbReference type="InterPro" id="IPR000504">
    <property type="entry name" value="RRM_dom"/>
</dbReference>
<sequence>MSPYACLSKNYLECQFFGWIILEGGLSANLTKEEFRRYFEKFGRTTDVVVMYDNVTHRPRGFGFITFDSENCVEEIMQKKFHELSGKLVEVKRVVPKDGNSSNSDGYGRMGSGQDLAGYPYGDAIYGGGYGEIGYGLTPIALWSSPTMVGVRGSFFPYGSDAPVNPTYFTGGAKVMGMSANGYYGILGSGFDRKTPPQQDIVMSGNDERMGYGCRKSGQLLEDCIQNRRCLRYG</sequence>
<reference evidence="6" key="1">
    <citation type="submission" date="2024-07" db="EMBL/GenBank/DDBJ databases">
        <title>Two chromosome-level genome assemblies of Korean endemic species Abeliophyllum distichum and Forsythia ovata (Oleaceae).</title>
        <authorList>
            <person name="Jang H."/>
        </authorList>
    </citation>
    <scope>NUCLEOTIDE SEQUENCE [LARGE SCALE GENOMIC DNA]</scope>
</reference>
<name>A0ABD1QBE4_9LAMI</name>
<dbReference type="Gene3D" id="3.30.70.330">
    <property type="match status" value="1"/>
</dbReference>
<accession>A0ABD1QBE4</accession>